<organism evidence="2">
    <name type="scientific">Florenciella sp. virus SA2</name>
    <dbReference type="NCBI Taxonomy" id="3240092"/>
    <lineage>
        <taxon>Viruses</taxon>
    </lineage>
</organism>
<accession>A0AB39JD53</accession>
<keyword evidence="1" id="KW-1133">Transmembrane helix</keyword>
<proteinExistence type="predicted"/>
<feature type="transmembrane region" description="Helical" evidence="1">
    <location>
        <begin position="12"/>
        <end position="32"/>
    </location>
</feature>
<reference evidence="2" key="1">
    <citation type="submission" date="2024-03" db="EMBL/GenBank/DDBJ databases">
        <title>Eukaryotic viruses encode the ribosomal protein eL40.</title>
        <authorList>
            <person name="Thomy J."/>
            <person name="Schvarcz C.R."/>
            <person name="McBeain K.A."/>
            <person name="Edwards K.F."/>
            <person name="Steward G.F."/>
        </authorList>
    </citation>
    <scope>NUCLEOTIDE SEQUENCE</scope>
    <source>
        <strain evidence="2">FloV-SA2</strain>
    </source>
</reference>
<evidence type="ECO:0000256" key="1">
    <source>
        <dbReference type="SAM" id="Phobius"/>
    </source>
</evidence>
<keyword evidence="1" id="KW-0812">Transmembrane</keyword>
<protein>
    <submittedName>
        <fullName evidence="2">Uncharacterized protein</fullName>
    </submittedName>
</protein>
<sequence>MTKYKQNIKNIILIVTIIFIILPILYEVYKLFSHKEGYENCKLESDDKKKIDRIDLNGVVLPTNSDASYNGVSGEYLYCPAGKITCSNGNAPTEKEAYSLNGEVIGKTYSFDCSSGINSDWKVGSPHVKCENYYSKKEPDATKFYYSDVSHNYTKWYKNPNYTDDSSFNINSETVKLPGFIGPYNYIPMSISGDENDSEALKIYNTSQNVYFSATPCFLYNSRGDCENNCYNMNKDCSDIDCKDLDCDVADPSLKCIADYGTEVGQKLCCGQDGYVKGTKHICPAEYPYCKGYKCGESWGKCHGSTEK</sequence>
<keyword evidence="1" id="KW-0472">Membrane</keyword>
<dbReference type="EMBL" id="PP542043">
    <property type="protein sequence ID" value="XDO02008.1"/>
    <property type="molecule type" value="Genomic_DNA"/>
</dbReference>
<evidence type="ECO:0000313" key="2">
    <source>
        <dbReference type="EMBL" id="XDO02008.1"/>
    </source>
</evidence>
<gene>
    <name evidence="2" type="ORF">FloV-SA2_00189</name>
</gene>
<name>A0AB39JD53_9VIRU</name>